<evidence type="ECO:0000259" key="7">
    <source>
        <dbReference type="Pfam" id="PF00551"/>
    </source>
</evidence>
<dbReference type="InterPro" id="IPR011034">
    <property type="entry name" value="Formyl_transferase-like_C_sf"/>
</dbReference>
<organism evidence="9 10">
    <name type="scientific">Aeromicrobium phragmitis</name>
    <dbReference type="NCBI Taxonomy" id="2478914"/>
    <lineage>
        <taxon>Bacteria</taxon>
        <taxon>Bacillati</taxon>
        <taxon>Actinomycetota</taxon>
        <taxon>Actinomycetes</taxon>
        <taxon>Propionibacteriales</taxon>
        <taxon>Nocardioidaceae</taxon>
        <taxon>Aeromicrobium</taxon>
    </lineage>
</organism>
<dbReference type="FunFam" id="3.40.50.12230:FF:000001">
    <property type="entry name" value="Methionyl-tRNA formyltransferase"/>
    <property type="match status" value="1"/>
</dbReference>
<keyword evidence="10" id="KW-1185">Reference proteome</keyword>
<evidence type="ECO:0000313" key="10">
    <source>
        <dbReference type="Proteomes" id="UP000282515"/>
    </source>
</evidence>
<feature type="domain" description="Formyl transferase C-terminal" evidence="8">
    <location>
        <begin position="203"/>
        <end position="297"/>
    </location>
</feature>
<dbReference type="EC" id="2.1.2.9" evidence="2 5"/>
<protein>
    <recommendedName>
        <fullName evidence="2 5">Methionyl-tRNA formyltransferase</fullName>
        <ecNumber evidence="2 5">2.1.2.9</ecNumber>
    </recommendedName>
</protein>
<feature type="region of interest" description="Disordered" evidence="6">
    <location>
        <begin position="281"/>
        <end position="307"/>
    </location>
</feature>
<evidence type="ECO:0000256" key="3">
    <source>
        <dbReference type="ARBA" id="ARBA00022679"/>
    </source>
</evidence>
<feature type="binding site" evidence="5">
    <location>
        <begin position="109"/>
        <end position="112"/>
    </location>
    <ligand>
        <name>(6S)-5,6,7,8-tetrahydrofolate</name>
        <dbReference type="ChEBI" id="CHEBI:57453"/>
    </ligand>
</feature>
<dbReference type="SUPFAM" id="SSF53328">
    <property type="entry name" value="Formyltransferase"/>
    <property type="match status" value="1"/>
</dbReference>
<dbReference type="SUPFAM" id="SSF50486">
    <property type="entry name" value="FMT C-terminal domain-like"/>
    <property type="match status" value="1"/>
</dbReference>
<gene>
    <name evidence="5" type="primary">fmt</name>
    <name evidence="9" type="ORF">D9V41_11820</name>
</gene>
<dbReference type="GO" id="GO:0005829">
    <property type="term" value="C:cytosol"/>
    <property type="evidence" value="ECO:0007669"/>
    <property type="project" value="TreeGrafter"/>
</dbReference>
<dbReference type="OrthoDB" id="9802815at2"/>
<dbReference type="Pfam" id="PF02911">
    <property type="entry name" value="Formyl_trans_C"/>
    <property type="match status" value="1"/>
</dbReference>
<dbReference type="Pfam" id="PF00551">
    <property type="entry name" value="Formyl_trans_N"/>
    <property type="match status" value="1"/>
</dbReference>
<dbReference type="HAMAP" id="MF_00182">
    <property type="entry name" value="Formyl_trans"/>
    <property type="match status" value="1"/>
</dbReference>
<dbReference type="PANTHER" id="PTHR11138">
    <property type="entry name" value="METHIONYL-TRNA FORMYLTRANSFERASE"/>
    <property type="match status" value="1"/>
</dbReference>
<dbReference type="Gene3D" id="3.40.50.12230">
    <property type="match status" value="1"/>
</dbReference>
<evidence type="ECO:0000256" key="6">
    <source>
        <dbReference type="SAM" id="MobiDB-lite"/>
    </source>
</evidence>
<comment type="caution">
    <text evidence="9">The sequence shown here is derived from an EMBL/GenBank/DDBJ whole genome shotgun (WGS) entry which is preliminary data.</text>
</comment>
<proteinExistence type="inferred from homology"/>
<dbReference type="NCBIfam" id="TIGR00460">
    <property type="entry name" value="fmt"/>
    <property type="match status" value="1"/>
</dbReference>
<dbReference type="InterPro" id="IPR005793">
    <property type="entry name" value="Formyl_trans_C"/>
</dbReference>
<comment type="catalytic activity">
    <reaction evidence="5">
        <text>L-methionyl-tRNA(fMet) + (6R)-10-formyltetrahydrofolate = N-formyl-L-methionyl-tRNA(fMet) + (6S)-5,6,7,8-tetrahydrofolate + H(+)</text>
        <dbReference type="Rhea" id="RHEA:24380"/>
        <dbReference type="Rhea" id="RHEA-COMP:9952"/>
        <dbReference type="Rhea" id="RHEA-COMP:9953"/>
        <dbReference type="ChEBI" id="CHEBI:15378"/>
        <dbReference type="ChEBI" id="CHEBI:57453"/>
        <dbReference type="ChEBI" id="CHEBI:78530"/>
        <dbReference type="ChEBI" id="CHEBI:78844"/>
        <dbReference type="ChEBI" id="CHEBI:195366"/>
        <dbReference type="EC" id="2.1.2.9"/>
    </reaction>
</comment>
<dbReference type="InterPro" id="IPR002376">
    <property type="entry name" value="Formyl_transf_N"/>
</dbReference>
<keyword evidence="4 5" id="KW-0648">Protein biosynthesis</keyword>
<dbReference type="Proteomes" id="UP000282515">
    <property type="component" value="Unassembled WGS sequence"/>
</dbReference>
<feature type="domain" description="Formyl transferase N-terminal" evidence="7">
    <location>
        <begin position="1"/>
        <end position="180"/>
    </location>
</feature>
<reference evidence="9 10" key="1">
    <citation type="submission" date="2018-10" db="EMBL/GenBank/DDBJ databases">
        <title>Aeromicrobium sp. 9W16Y-2 whole genome shotgun sequence.</title>
        <authorList>
            <person name="Li F."/>
        </authorList>
    </citation>
    <scope>NUCLEOTIDE SEQUENCE [LARGE SCALE GENOMIC DNA]</scope>
    <source>
        <strain evidence="9 10">9W16Y-2</strain>
    </source>
</reference>
<evidence type="ECO:0000256" key="2">
    <source>
        <dbReference type="ARBA" id="ARBA00012261"/>
    </source>
</evidence>
<dbReference type="GO" id="GO:0004479">
    <property type="term" value="F:methionyl-tRNA formyltransferase activity"/>
    <property type="evidence" value="ECO:0007669"/>
    <property type="project" value="UniProtKB-UniRule"/>
</dbReference>
<evidence type="ECO:0000313" key="9">
    <source>
        <dbReference type="EMBL" id="RLV55435.1"/>
    </source>
</evidence>
<dbReference type="InterPro" id="IPR005794">
    <property type="entry name" value="Fmt"/>
</dbReference>
<comment type="function">
    <text evidence="5">Attaches a formyl group to the free amino group of methionyl-tRNA(fMet). The formyl group appears to play a dual role in the initiator identity of N-formylmethionyl-tRNA by promoting its recognition by IF2 and preventing the misappropriation of this tRNA by the elongation apparatus.</text>
</comment>
<dbReference type="InterPro" id="IPR036477">
    <property type="entry name" value="Formyl_transf_N_sf"/>
</dbReference>
<sequence>MRVVFAGTPDTAVPSLRALIASRHEVVAVVTRPDARVGRGRRLEPSAVAVAAEEAGLTVLKPASASDPEFLATLRALEPDCGAIVAYGALLRRDLLDLPEYGWINLHFSVLPAWRGAAPVQRSIMAGDEVTGATVFSLVEELDAGPVLGTLTERIRPDDTAGTLLERLADAGAGLLVDALDHIEDGDIGAIEQPEDGVSYAAKLTTEDARVDWTRPAFAIDRQIRGCTPAPGAWTTHEENRLKLGPLDVLEESTLAPGEVSIGKREVRVGTGTTDVRLGQVQPHGKKSMPAADWGRGLGGATTAVLR</sequence>
<evidence type="ECO:0000256" key="5">
    <source>
        <dbReference type="HAMAP-Rule" id="MF_00182"/>
    </source>
</evidence>
<accession>A0A3L8PJC2</accession>
<dbReference type="PANTHER" id="PTHR11138:SF5">
    <property type="entry name" value="METHIONYL-TRNA FORMYLTRANSFERASE, MITOCHONDRIAL"/>
    <property type="match status" value="1"/>
</dbReference>
<name>A0A3L8PJC2_9ACTN</name>
<comment type="similarity">
    <text evidence="1 5">Belongs to the Fmt family.</text>
</comment>
<dbReference type="InterPro" id="IPR041711">
    <property type="entry name" value="Met-tRNA-FMT_N"/>
</dbReference>
<dbReference type="CDD" id="cd08704">
    <property type="entry name" value="Met_tRNA_FMT_C"/>
    <property type="match status" value="1"/>
</dbReference>
<keyword evidence="3 5" id="KW-0808">Transferase</keyword>
<evidence type="ECO:0000259" key="8">
    <source>
        <dbReference type="Pfam" id="PF02911"/>
    </source>
</evidence>
<evidence type="ECO:0000256" key="4">
    <source>
        <dbReference type="ARBA" id="ARBA00022917"/>
    </source>
</evidence>
<dbReference type="InterPro" id="IPR044135">
    <property type="entry name" value="Met-tRNA-FMT_C"/>
</dbReference>
<evidence type="ECO:0000256" key="1">
    <source>
        <dbReference type="ARBA" id="ARBA00010699"/>
    </source>
</evidence>
<dbReference type="EMBL" id="RDBF01000008">
    <property type="protein sequence ID" value="RLV55435.1"/>
    <property type="molecule type" value="Genomic_DNA"/>
</dbReference>
<dbReference type="RefSeq" id="WP_121794775.1">
    <property type="nucleotide sequence ID" value="NZ_RDBF01000008.1"/>
</dbReference>
<dbReference type="AlphaFoldDB" id="A0A3L8PJC2"/>
<dbReference type="CDD" id="cd08646">
    <property type="entry name" value="FMT_core_Met-tRNA-FMT_N"/>
    <property type="match status" value="1"/>
</dbReference>